<protein>
    <recommendedName>
        <fullName evidence="4">RRM domain-containing protein</fullName>
    </recommendedName>
</protein>
<evidence type="ECO:0000256" key="2">
    <source>
        <dbReference type="ARBA" id="ARBA00022884"/>
    </source>
</evidence>
<sequence>MRHPSGQMHGHFFNRPPFNGHLSQTNGPACFGAPGCVVSINNLHFRASLENVLEFFKDYNLSKGSVIRRFNENRQVTGEARVAFHSPWDAQRAVAELNHKSIMGRSLSLELLQ</sequence>
<keyword evidence="6" id="KW-1185">Reference proteome</keyword>
<keyword evidence="1" id="KW-0677">Repeat</keyword>
<accession>A0AAV4UFL2</accession>
<name>A0AAV4UFL2_CAEEX</name>
<evidence type="ECO:0000313" key="6">
    <source>
        <dbReference type="Proteomes" id="UP001054945"/>
    </source>
</evidence>
<dbReference type="Gene3D" id="3.30.70.330">
    <property type="match status" value="1"/>
</dbReference>
<keyword evidence="2 3" id="KW-0694">RNA-binding</keyword>
<organism evidence="5 6">
    <name type="scientific">Caerostris extrusa</name>
    <name type="common">Bark spider</name>
    <name type="synonym">Caerostris bankana</name>
    <dbReference type="NCBI Taxonomy" id="172846"/>
    <lineage>
        <taxon>Eukaryota</taxon>
        <taxon>Metazoa</taxon>
        <taxon>Ecdysozoa</taxon>
        <taxon>Arthropoda</taxon>
        <taxon>Chelicerata</taxon>
        <taxon>Arachnida</taxon>
        <taxon>Araneae</taxon>
        <taxon>Araneomorphae</taxon>
        <taxon>Entelegynae</taxon>
        <taxon>Araneoidea</taxon>
        <taxon>Araneidae</taxon>
        <taxon>Caerostris</taxon>
    </lineage>
</organism>
<feature type="domain" description="RRM" evidence="4">
    <location>
        <begin position="36"/>
        <end position="113"/>
    </location>
</feature>
<dbReference type="InterPro" id="IPR050666">
    <property type="entry name" value="ESRP"/>
</dbReference>
<dbReference type="InterPro" id="IPR012677">
    <property type="entry name" value="Nucleotide-bd_a/b_plait_sf"/>
</dbReference>
<reference evidence="5 6" key="1">
    <citation type="submission" date="2021-06" db="EMBL/GenBank/DDBJ databases">
        <title>Caerostris extrusa draft genome.</title>
        <authorList>
            <person name="Kono N."/>
            <person name="Arakawa K."/>
        </authorList>
    </citation>
    <scope>NUCLEOTIDE SEQUENCE [LARGE SCALE GENOMIC DNA]</scope>
</reference>
<dbReference type="InterPro" id="IPR000504">
    <property type="entry name" value="RRM_dom"/>
</dbReference>
<evidence type="ECO:0000256" key="1">
    <source>
        <dbReference type="ARBA" id="ARBA00022737"/>
    </source>
</evidence>
<gene>
    <name evidence="5" type="ORF">CEXT_815171</name>
</gene>
<evidence type="ECO:0000256" key="3">
    <source>
        <dbReference type="PROSITE-ProRule" id="PRU00176"/>
    </source>
</evidence>
<dbReference type="Proteomes" id="UP001054945">
    <property type="component" value="Unassembled WGS sequence"/>
</dbReference>
<dbReference type="Pfam" id="PF00076">
    <property type="entry name" value="RRM_1"/>
    <property type="match status" value="1"/>
</dbReference>
<dbReference type="SMART" id="SM00360">
    <property type="entry name" value="RRM"/>
    <property type="match status" value="1"/>
</dbReference>
<dbReference type="PANTHER" id="PTHR13976">
    <property type="entry name" value="HETEROGENEOUS NUCLEAR RIBONUCLEOPROTEIN-RELATED"/>
    <property type="match status" value="1"/>
</dbReference>
<dbReference type="AlphaFoldDB" id="A0AAV4UFL2"/>
<dbReference type="SUPFAM" id="SSF54928">
    <property type="entry name" value="RNA-binding domain, RBD"/>
    <property type="match status" value="1"/>
</dbReference>
<dbReference type="GO" id="GO:0003723">
    <property type="term" value="F:RNA binding"/>
    <property type="evidence" value="ECO:0007669"/>
    <property type="project" value="UniProtKB-UniRule"/>
</dbReference>
<dbReference type="EMBL" id="BPLR01012759">
    <property type="protein sequence ID" value="GIY56340.1"/>
    <property type="molecule type" value="Genomic_DNA"/>
</dbReference>
<evidence type="ECO:0000259" key="4">
    <source>
        <dbReference type="PROSITE" id="PS50102"/>
    </source>
</evidence>
<comment type="caution">
    <text evidence="5">The sequence shown here is derived from an EMBL/GenBank/DDBJ whole genome shotgun (WGS) entry which is preliminary data.</text>
</comment>
<dbReference type="InterPro" id="IPR035979">
    <property type="entry name" value="RBD_domain_sf"/>
</dbReference>
<proteinExistence type="predicted"/>
<dbReference type="PROSITE" id="PS50102">
    <property type="entry name" value="RRM"/>
    <property type="match status" value="1"/>
</dbReference>
<evidence type="ECO:0000313" key="5">
    <source>
        <dbReference type="EMBL" id="GIY56340.1"/>
    </source>
</evidence>